<proteinExistence type="predicted"/>
<gene>
    <name evidence="2" type="primary">LOC105900428</name>
</gene>
<name>A0A6P3VWV5_CLUHA</name>
<organism evidence="1 2">
    <name type="scientific">Clupea harengus</name>
    <name type="common">Atlantic herring</name>
    <dbReference type="NCBI Taxonomy" id="7950"/>
    <lineage>
        <taxon>Eukaryota</taxon>
        <taxon>Metazoa</taxon>
        <taxon>Chordata</taxon>
        <taxon>Craniata</taxon>
        <taxon>Vertebrata</taxon>
        <taxon>Euteleostomi</taxon>
        <taxon>Actinopterygii</taxon>
        <taxon>Neopterygii</taxon>
        <taxon>Teleostei</taxon>
        <taxon>Clupei</taxon>
        <taxon>Clupeiformes</taxon>
        <taxon>Clupeoidei</taxon>
        <taxon>Clupeidae</taxon>
        <taxon>Clupea</taxon>
    </lineage>
</organism>
<evidence type="ECO:0000313" key="2">
    <source>
        <dbReference type="RefSeq" id="XP_012683191.2"/>
    </source>
</evidence>
<dbReference type="GeneID" id="105900428"/>
<dbReference type="AlphaFoldDB" id="A0A6P3VWV5"/>
<evidence type="ECO:0000313" key="1">
    <source>
        <dbReference type="Proteomes" id="UP000515152"/>
    </source>
</evidence>
<dbReference type="RefSeq" id="XP_012683191.2">
    <property type="nucleotide sequence ID" value="XM_012827737.3"/>
</dbReference>
<protein>
    <submittedName>
        <fullName evidence="2">Uncharacterized protein LOC105900428</fullName>
    </submittedName>
</protein>
<accession>A0A6P3VWV5</accession>
<sequence>MKMANGKESSKMLVWTDEEVALLLRLTLEYKSSKLKVDVDWESCKSKYEDITDLFEAQYPKDLTEKDFPHDVKTISKGQVTSKIKNIRKSYRNAVDDGRRSGHGRVVLIYFELCEQIWGGSPATHSIDVFLEAGGLEDLEDYSPQSSPESEDNLPPVVVKQRTDLLHAKLNNHRGDHKRKVLATPLEEEDLQIKRRMLALMEENSRRNSDIMTQINTNIANITSTVQDGFSLMREILLQPNSSSLQGRYANTPVNKDDMY</sequence>
<dbReference type="Proteomes" id="UP000515152">
    <property type="component" value="Chromosome 3"/>
</dbReference>
<keyword evidence="1" id="KW-1185">Reference proteome</keyword>
<reference evidence="2" key="1">
    <citation type="submission" date="2025-08" db="UniProtKB">
        <authorList>
            <consortium name="RefSeq"/>
        </authorList>
    </citation>
    <scope>IDENTIFICATION</scope>
</reference>
<dbReference type="OrthoDB" id="5966073at2759"/>
<dbReference type="KEGG" id="char:105900428"/>